<dbReference type="SUPFAM" id="SSF55166">
    <property type="entry name" value="Hedgehog/DD-peptidase"/>
    <property type="match status" value="1"/>
</dbReference>
<dbReference type="InterPro" id="IPR013230">
    <property type="entry name" value="Peptidase_M15A_C"/>
</dbReference>
<dbReference type="AlphaFoldDB" id="A0A8J7JFX2"/>
<sequence length="548" mass="62247">MAKLTPDQRNYYYLLEAGRAGIHKPILAALHQAHLSPSLEDGETGLGIMPVGSVSLQRIDTFPEQVQYAANTLRALTDNLARQGWQGSDLWNAEAGRYSDSLMDMVASGYQPGNTEVGVGRLEPSDRAALFQAYQSDMETDYIDKQAPRNLANLDRALLSLMDRIPQYYTGLAHQRDSLLEAVRIWRKLDTLEEARLSLAKDAKIAPEVLSEAQLDVLLKQFMQRLSPYYGGYPHQREALLRLTQLWRTLPSREDAIASLEKDTSPNSGLEFLDPALIHFVEQVPKYYAGAGTQRNSLTEAVRFWRKLDSRSAVMMSFGIDPKILSSSSADQETLRQVASQLDRELLGFIRRIPGAYNEAEHQRESLIRMVQLWRGLATRQLAISALTEDLKRLEREKRKKEVPVVIIPKRPDRWTRSNIILSLPVIPDGSFTWAEATKGGTRMPPNQTTVDAIVRISKLAQRARDRVGRPFIITSWYRPPHINRAVGGAKYSRHIVGDAIDFVCENLTGNQLYWLLDPWWPGGLGRYRSFPNLCHIDARNYRARWRN</sequence>
<protein>
    <submittedName>
        <fullName evidence="2">Peptidase M15A</fullName>
    </submittedName>
</protein>
<accession>A0A8J7JFX2</accession>
<dbReference type="InterPro" id="IPR009045">
    <property type="entry name" value="Zn_M74/Hedgehog-like"/>
</dbReference>
<dbReference type="Gene3D" id="3.30.1380.10">
    <property type="match status" value="1"/>
</dbReference>
<keyword evidence="3" id="KW-1185">Reference proteome</keyword>
<dbReference type="Pfam" id="PF08291">
    <property type="entry name" value="Peptidase_M15_3"/>
    <property type="match status" value="1"/>
</dbReference>
<feature type="domain" description="Peptidase M15A C-terminal" evidence="1">
    <location>
        <begin position="446"/>
        <end position="538"/>
    </location>
</feature>
<dbReference type="EMBL" id="JADEWZ010000078">
    <property type="protein sequence ID" value="MBE9119085.1"/>
    <property type="molecule type" value="Genomic_DNA"/>
</dbReference>
<organism evidence="2 3">
    <name type="scientific">Lusitaniella coriacea LEGE 07157</name>
    <dbReference type="NCBI Taxonomy" id="945747"/>
    <lineage>
        <taxon>Bacteria</taxon>
        <taxon>Bacillati</taxon>
        <taxon>Cyanobacteriota</taxon>
        <taxon>Cyanophyceae</taxon>
        <taxon>Spirulinales</taxon>
        <taxon>Lusitaniellaceae</taxon>
        <taxon>Lusitaniella</taxon>
    </lineage>
</organism>
<comment type="caution">
    <text evidence="2">The sequence shown here is derived from an EMBL/GenBank/DDBJ whole genome shotgun (WGS) entry which is preliminary data.</text>
</comment>
<reference evidence="2" key="1">
    <citation type="submission" date="2020-10" db="EMBL/GenBank/DDBJ databases">
        <authorList>
            <person name="Castelo-Branco R."/>
            <person name="Eusebio N."/>
            <person name="Adriana R."/>
            <person name="Vieira A."/>
            <person name="Brugerolle De Fraissinette N."/>
            <person name="Rezende De Castro R."/>
            <person name="Schneider M.P."/>
            <person name="Vasconcelos V."/>
            <person name="Leao P.N."/>
        </authorList>
    </citation>
    <scope>NUCLEOTIDE SEQUENCE</scope>
    <source>
        <strain evidence="2">LEGE 07157</strain>
    </source>
</reference>
<dbReference type="Proteomes" id="UP000654482">
    <property type="component" value="Unassembled WGS sequence"/>
</dbReference>
<evidence type="ECO:0000259" key="1">
    <source>
        <dbReference type="Pfam" id="PF08291"/>
    </source>
</evidence>
<dbReference type="RefSeq" id="WP_194032177.1">
    <property type="nucleotide sequence ID" value="NZ_JADEWZ010000078.1"/>
</dbReference>
<evidence type="ECO:0000313" key="2">
    <source>
        <dbReference type="EMBL" id="MBE9119085.1"/>
    </source>
</evidence>
<gene>
    <name evidence="2" type="ORF">IQ249_24825</name>
</gene>
<evidence type="ECO:0000313" key="3">
    <source>
        <dbReference type="Proteomes" id="UP000654482"/>
    </source>
</evidence>
<name>A0A8J7JFX2_9CYAN</name>
<proteinExistence type="predicted"/>